<keyword evidence="1 7" id="KW-0808">Transferase</keyword>
<evidence type="ECO:0000313" key="8">
    <source>
        <dbReference type="Proteomes" id="UP001281761"/>
    </source>
</evidence>
<feature type="compositionally biased region" description="Polar residues" evidence="5">
    <location>
        <begin position="372"/>
        <end position="443"/>
    </location>
</feature>
<sequence length="533" mass="60027">MIPDETLLENSDCVAFAFLGQSQFGRVYCVQQSNGSILAAKIIDNQEVAQKEFSTATRLAQLCEKHRYLTITYNALRSPTSEQLVLFMDYADRGNISDIIKATQSHGAPETLVKKLVFMIAHGLTQLHRNNFIHRDIKPDSILLVYDPSTSTVRTLISDYGLLRQVGDSNQSLSNIKLTVCGTPLYMSPEALDEEPYDESLDIWSLGCITFELLQGTHPFQSAGYMSLRKAINKPTPPITTQQLSKECQDFLNQTIHRDKNLRLSASKGTLLSHPWLSNLNEQNAELTWDEFNSLLSPRTIPQDVDDQRTQLIPQGMATSHPTHPQNQQADDPIFLSQKPIYSPHTPPNVSLISNQYETVYFTPLLPTTNLSSGSPLNSQPQLPQFGYTQQNPSSQPFQTGQQAEQPTTGGFVQNETQAQNQPQMPQADSSQHISPTSPSLDSASGVERQMSVQLPSVAVRNVRFKRERKSEKAMVCEYCGLSFPLSKFQQHQWTCSAREEKERREREARKSDLRRLKELSLRLPVLKSCNKE</sequence>
<dbReference type="Pfam" id="PF00069">
    <property type="entry name" value="Pkinase"/>
    <property type="match status" value="1"/>
</dbReference>
<evidence type="ECO:0000256" key="2">
    <source>
        <dbReference type="ARBA" id="ARBA00022741"/>
    </source>
</evidence>
<keyword evidence="8" id="KW-1185">Reference proteome</keyword>
<keyword evidence="2" id="KW-0547">Nucleotide-binding</keyword>
<dbReference type="InterPro" id="IPR000719">
    <property type="entry name" value="Prot_kinase_dom"/>
</dbReference>
<evidence type="ECO:0000259" key="6">
    <source>
        <dbReference type="PROSITE" id="PS50011"/>
    </source>
</evidence>
<feature type="domain" description="Protein kinase" evidence="6">
    <location>
        <begin position="13"/>
        <end position="277"/>
    </location>
</feature>
<dbReference type="EC" id="2.7.11.1" evidence="7"/>
<comment type="caution">
    <text evidence="7">The sequence shown here is derived from an EMBL/GenBank/DDBJ whole genome shotgun (WGS) entry which is preliminary data.</text>
</comment>
<accession>A0ABQ9XKV2</accession>
<evidence type="ECO:0000256" key="3">
    <source>
        <dbReference type="ARBA" id="ARBA00022777"/>
    </source>
</evidence>
<dbReference type="PANTHER" id="PTHR24348:SF22">
    <property type="entry name" value="NON-SPECIFIC SERINE_THREONINE PROTEIN KINASE"/>
    <property type="match status" value="1"/>
</dbReference>
<proteinExistence type="predicted"/>
<protein>
    <submittedName>
        <fullName evidence="7">MAP3K epsilon protein kinase 1</fullName>
        <ecNumber evidence="7">2.7.11.1</ecNumber>
    </submittedName>
</protein>
<dbReference type="Gene3D" id="1.10.510.10">
    <property type="entry name" value="Transferase(Phosphotransferase) domain 1"/>
    <property type="match status" value="1"/>
</dbReference>
<evidence type="ECO:0000256" key="5">
    <source>
        <dbReference type="SAM" id="MobiDB-lite"/>
    </source>
</evidence>
<dbReference type="PROSITE" id="PS50011">
    <property type="entry name" value="PROTEIN_KINASE_DOM"/>
    <property type="match status" value="1"/>
</dbReference>
<dbReference type="PANTHER" id="PTHR24348">
    <property type="entry name" value="SERINE/THREONINE-PROTEIN KINASE UNC-51-RELATED"/>
    <property type="match status" value="1"/>
</dbReference>
<keyword evidence="3 7" id="KW-0418">Kinase</keyword>
<evidence type="ECO:0000313" key="7">
    <source>
        <dbReference type="EMBL" id="KAK2953063.1"/>
    </source>
</evidence>
<evidence type="ECO:0000256" key="1">
    <source>
        <dbReference type="ARBA" id="ARBA00022679"/>
    </source>
</evidence>
<name>A0ABQ9XKV2_9EUKA</name>
<dbReference type="GO" id="GO:0004674">
    <property type="term" value="F:protein serine/threonine kinase activity"/>
    <property type="evidence" value="ECO:0007669"/>
    <property type="project" value="UniProtKB-EC"/>
</dbReference>
<dbReference type="InterPro" id="IPR011009">
    <property type="entry name" value="Kinase-like_dom_sf"/>
</dbReference>
<keyword evidence="4" id="KW-0067">ATP-binding</keyword>
<evidence type="ECO:0000256" key="4">
    <source>
        <dbReference type="ARBA" id="ARBA00022840"/>
    </source>
</evidence>
<gene>
    <name evidence="7" type="ORF">BLNAU_12052</name>
</gene>
<dbReference type="EMBL" id="JARBJD010000096">
    <property type="protein sequence ID" value="KAK2953063.1"/>
    <property type="molecule type" value="Genomic_DNA"/>
</dbReference>
<dbReference type="InterPro" id="IPR045269">
    <property type="entry name" value="Atg1-like"/>
</dbReference>
<feature type="region of interest" description="Disordered" evidence="5">
    <location>
        <begin position="372"/>
        <end position="448"/>
    </location>
</feature>
<dbReference type="Proteomes" id="UP001281761">
    <property type="component" value="Unassembled WGS sequence"/>
</dbReference>
<reference evidence="7 8" key="1">
    <citation type="journal article" date="2022" name="bioRxiv">
        <title>Genomics of Preaxostyla Flagellates Illuminates Evolutionary Transitions and the Path Towards Mitochondrial Loss.</title>
        <authorList>
            <person name="Novak L.V.F."/>
            <person name="Treitli S.C."/>
            <person name="Pyrih J."/>
            <person name="Halakuc P."/>
            <person name="Pipaliya S.V."/>
            <person name="Vacek V."/>
            <person name="Brzon O."/>
            <person name="Soukal P."/>
            <person name="Eme L."/>
            <person name="Dacks J.B."/>
            <person name="Karnkowska A."/>
            <person name="Elias M."/>
            <person name="Hampl V."/>
        </authorList>
    </citation>
    <scope>NUCLEOTIDE SEQUENCE [LARGE SCALE GENOMIC DNA]</scope>
    <source>
        <strain evidence="7">NAU3</strain>
        <tissue evidence="7">Gut</tissue>
    </source>
</reference>
<dbReference type="SUPFAM" id="SSF56112">
    <property type="entry name" value="Protein kinase-like (PK-like)"/>
    <property type="match status" value="1"/>
</dbReference>
<organism evidence="7 8">
    <name type="scientific">Blattamonas nauphoetae</name>
    <dbReference type="NCBI Taxonomy" id="2049346"/>
    <lineage>
        <taxon>Eukaryota</taxon>
        <taxon>Metamonada</taxon>
        <taxon>Preaxostyla</taxon>
        <taxon>Oxymonadida</taxon>
        <taxon>Blattamonas</taxon>
    </lineage>
</organism>